<keyword evidence="12 14" id="KW-0902">Two-component regulatory system</keyword>
<feature type="transmembrane region" description="Helical" evidence="16">
    <location>
        <begin position="152"/>
        <end position="174"/>
    </location>
</feature>
<keyword evidence="5" id="KW-0597">Phosphoprotein</keyword>
<keyword evidence="7 16" id="KW-0812">Transmembrane</keyword>
<dbReference type="SUPFAM" id="SSF55874">
    <property type="entry name" value="ATPase domain of HSP90 chaperone/DNA topoisomerase II/histidine kinase"/>
    <property type="match status" value="1"/>
</dbReference>
<evidence type="ECO:0000256" key="4">
    <source>
        <dbReference type="ARBA" id="ARBA00022519"/>
    </source>
</evidence>
<dbReference type="InterPro" id="IPR029095">
    <property type="entry name" value="NarX-like_N"/>
</dbReference>
<dbReference type="PIRSF" id="PIRSF003167">
    <property type="entry name" value="STHK_NarX/NarQ"/>
    <property type="match status" value="1"/>
</dbReference>
<name>A0A8B3TFY0_AVIPA</name>
<dbReference type="InterPro" id="IPR050482">
    <property type="entry name" value="Sensor_HK_TwoCompSys"/>
</dbReference>
<sequence>MKTKKSSITTKVTNYLLLIIIFATIISISSLAIMLSNKSDAELMNISGSLRMQSYRILYEMVYEPQFVTTNLQQYRSTLYSPTLTELNHQFFIPTDVKQAYKALIERWGEMENYANQMNYEAYQKEVPHYVAQIDEFVNSLQYCVENKLSLAMLYILFSMLSIIAMASYVAWFTKKQMVNPLKKLALASVQVKLGKFSHIPLDVNEDNEIGRLSLIFTQMAHNLQKLYLELEEKVQEKTQKLNQLNRSLSMLYQCSQLVTTNHIDPTVLRQVLSQVKVNEYLRYIELQIYGAEHWHIHLGKFDPHLRKQETELCIEGEKLGILYWQAGFLCPDLRTMHNVAQMLSRTLYFYQTQQQNQQLLLMEERSIIARELHDSLAQVLAYLQIQLTLLKHNLNKEDDAAKAKSLLIIKDFEQALNGGYVQLRELLATFRLTVQEANLQLALEQVIDSLRNQTEMKMRVECSLPSQTFNAQQLVHALQIVREAVLNAIKHSQGTEIEVIAHTNEDGEYELLVRDNGVGIPSLDEPEGHYGLNIMNECSTQLNAMLSIMRRPEGGTEVKMTLPNTL</sequence>
<gene>
    <name evidence="19" type="primary">narQ</name>
    <name evidence="19" type="ORF">EIG79_09485</name>
</gene>
<evidence type="ECO:0000256" key="9">
    <source>
        <dbReference type="ARBA" id="ARBA00022777"/>
    </source>
</evidence>
<dbReference type="SMART" id="SM00387">
    <property type="entry name" value="HATPase_c"/>
    <property type="match status" value="1"/>
</dbReference>
<evidence type="ECO:0000256" key="13">
    <source>
        <dbReference type="ARBA" id="ARBA00023136"/>
    </source>
</evidence>
<comment type="subcellular location">
    <subcellularLocation>
        <location evidence="2">Cell inner membrane</location>
        <topology evidence="2">Multi-pass membrane protein</topology>
    </subcellularLocation>
</comment>
<evidence type="ECO:0000256" key="5">
    <source>
        <dbReference type="ARBA" id="ARBA00022553"/>
    </source>
</evidence>
<keyword evidence="10 14" id="KW-0067">ATP-binding</keyword>
<evidence type="ECO:0000256" key="12">
    <source>
        <dbReference type="ARBA" id="ARBA00023012"/>
    </source>
</evidence>
<keyword evidence="9 14" id="KW-0418">Kinase</keyword>
<organism evidence="19 20">
    <name type="scientific">Avibacterium paragallinarum</name>
    <name type="common">Haemophilus gallinarum</name>
    <dbReference type="NCBI Taxonomy" id="728"/>
    <lineage>
        <taxon>Bacteria</taxon>
        <taxon>Pseudomonadati</taxon>
        <taxon>Pseudomonadota</taxon>
        <taxon>Gammaproteobacteria</taxon>
        <taxon>Pasteurellales</taxon>
        <taxon>Pasteurellaceae</taxon>
        <taxon>Avibacterium</taxon>
    </lineage>
</organism>
<keyword evidence="11 16" id="KW-1133">Transmembrane helix</keyword>
<dbReference type="EC" id="2.7.13.3" evidence="14"/>
<feature type="domain" description="HAMP" evidence="18">
    <location>
        <begin position="176"/>
        <end position="229"/>
    </location>
</feature>
<proteinExistence type="predicted"/>
<dbReference type="Gene3D" id="1.20.5.1930">
    <property type="match status" value="1"/>
</dbReference>
<keyword evidence="6 14" id="KW-0808">Transferase</keyword>
<evidence type="ECO:0000313" key="19">
    <source>
        <dbReference type="EMBL" id="RZN57072.1"/>
    </source>
</evidence>
<dbReference type="SMART" id="SM00304">
    <property type="entry name" value="HAMP"/>
    <property type="match status" value="1"/>
</dbReference>
<evidence type="ECO:0000256" key="10">
    <source>
        <dbReference type="ARBA" id="ARBA00022840"/>
    </source>
</evidence>
<dbReference type="InterPro" id="IPR016380">
    <property type="entry name" value="Sig_transdc_His_kin_NarX/NarQ"/>
</dbReference>
<evidence type="ECO:0000256" key="2">
    <source>
        <dbReference type="ARBA" id="ARBA00004429"/>
    </source>
</evidence>
<evidence type="ECO:0000256" key="7">
    <source>
        <dbReference type="ARBA" id="ARBA00022692"/>
    </source>
</evidence>
<evidence type="ECO:0000256" key="15">
    <source>
        <dbReference type="SAM" id="Coils"/>
    </source>
</evidence>
<keyword evidence="13 14" id="KW-0472">Membrane</keyword>
<accession>A0A8B3TFY0</accession>
<keyword evidence="3 14" id="KW-1003">Cell membrane</keyword>
<evidence type="ECO:0000256" key="11">
    <source>
        <dbReference type="ARBA" id="ARBA00022989"/>
    </source>
</evidence>
<keyword evidence="4 14" id="KW-0997">Cell inner membrane</keyword>
<dbReference type="InterPro" id="IPR011712">
    <property type="entry name" value="Sig_transdc_His_kin_sub3_dim/P"/>
</dbReference>
<dbReference type="CDD" id="cd16917">
    <property type="entry name" value="HATPase_UhpB-NarQ-NarX-like"/>
    <property type="match status" value="1"/>
</dbReference>
<dbReference type="Gene3D" id="1.20.120.960">
    <property type="entry name" value="Histidine kinase NarX, sensor domain"/>
    <property type="match status" value="1"/>
</dbReference>
<dbReference type="GO" id="GO:0000155">
    <property type="term" value="F:phosphorelay sensor kinase activity"/>
    <property type="evidence" value="ECO:0007669"/>
    <property type="project" value="UniProtKB-UniRule"/>
</dbReference>
<dbReference type="InterPro" id="IPR042295">
    <property type="entry name" value="NarX-like_N_sf"/>
</dbReference>
<evidence type="ECO:0000256" key="3">
    <source>
        <dbReference type="ARBA" id="ARBA00022475"/>
    </source>
</evidence>
<evidence type="ECO:0000256" key="1">
    <source>
        <dbReference type="ARBA" id="ARBA00000085"/>
    </source>
</evidence>
<feature type="transmembrane region" description="Helical" evidence="16">
    <location>
        <begin position="12"/>
        <end position="35"/>
    </location>
</feature>
<evidence type="ECO:0000259" key="18">
    <source>
        <dbReference type="PROSITE" id="PS50885"/>
    </source>
</evidence>
<feature type="domain" description="Histidine kinase" evidence="17">
    <location>
        <begin position="368"/>
        <end position="567"/>
    </location>
</feature>
<dbReference type="PROSITE" id="PS50885">
    <property type="entry name" value="HAMP"/>
    <property type="match status" value="1"/>
</dbReference>
<reference evidence="19 20" key="1">
    <citation type="submission" date="2018-11" db="EMBL/GenBank/DDBJ databases">
        <title>Sequencing Av. paragallinarum serogroups.</title>
        <authorList>
            <person name="Hellmuth J.E."/>
            <person name="Boucher C.E."/>
            <person name="Cason E.D."/>
        </authorList>
    </citation>
    <scope>NUCLEOTIDE SEQUENCE [LARGE SCALE GENOMIC DNA]</scope>
    <source>
        <strain evidence="19 20">SA-3</strain>
    </source>
</reference>
<evidence type="ECO:0000256" key="16">
    <source>
        <dbReference type="SAM" id="Phobius"/>
    </source>
</evidence>
<dbReference type="PANTHER" id="PTHR24421:SF10">
    <property type="entry name" value="NITRATE_NITRITE SENSOR PROTEIN NARQ"/>
    <property type="match status" value="1"/>
</dbReference>
<dbReference type="GO" id="GO:0005524">
    <property type="term" value="F:ATP binding"/>
    <property type="evidence" value="ECO:0007669"/>
    <property type="project" value="UniProtKB-UniRule"/>
</dbReference>
<dbReference type="Pfam" id="PF02518">
    <property type="entry name" value="HATPase_c"/>
    <property type="match status" value="1"/>
</dbReference>
<dbReference type="InterPro" id="IPR003660">
    <property type="entry name" value="HAMP_dom"/>
</dbReference>
<dbReference type="CDD" id="cd22899">
    <property type="entry name" value="NarQ_sensor"/>
    <property type="match status" value="1"/>
</dbReference>
<keyword evidence="8 14" id="KW-0547">Nucleotide-binding</keyword>
<evidence type="ECO:0000256" key="14">
    <source>
        <dbReference type="PIRNR" id="PIRNR003167"/>
    </source>
</evidence>
<protein>
    <recommendedName>
        <fullName evidence="14">Sensor protein</fullName>
        <ecNumber evidence="14">2.7.13.3</ecNumber>
    </recommendedName>
</protein>
<evidence type="ECO:0000256" key="8">
    <source>
        <dbReference type="ARBA" id="ARBA00022741"/>
    </source>
</evidence>
<comment type="caution">
    <text evidence="19">The sequence shown here is derived from an EMBL/GenBank/DDBJ whole genome shotgun (WGS) entry which is preliminary data.</text>
</comment>
<dbReference type="RefSeq" id="WP_115615396.1">
    <property type="nucleotide sequence ID" value="NZ_RQXS01000054.1"/>
</dbReference>
<dbReference type="AlphaFoldDB" id="A0A8B3TFY0"/>
<dbReference type="Pfam" id="PF07730">
    <property type="entry name" value="HisKA_3"/>
    <property type="match status" value="1"/>
</dbReference>
<evidence type="ECO:0000313" key="20">
    <source>
        <dbReference type="Proteomes" id="UP000294229"/>
    </source>
</evidence>
<dbReference type="NCBIfam" id="NF008184">
    <property type="entry name" value="PRK10935.1"/>
    <property type="match status" value="1"/>
</dbReference>
<dbReference type="Gene3D" id="3.30.565.10">
    <property type="entry name" value="Histidine kinase-like ATPase, C-terminal domain"/>
    <property type="match status" value="1"/>
</dbReference>
<evidence type="ECO:0000256" key="6">
    <source>
        <dbReference type="ARBA" id="ARBA00022679"/>
    </source>
</evidence>
<evidence type="ECO:0000259" key="17">
    <source>
        <dbReference type="PROSITE" id="PS50109"/>
    </source>
</evidence>
<dbReference type="GO" id="GO:0005886">
    <property type="term" value="C:plasma membrane"/>
    <property type="evidence" value="ECO:0007669"/>
    <property type="project" value="UniProtKB-SubCell"/>
</dbReference>
<dbReference type="InterPro" id="IPR003594">
    <property type="entry name" value="HATPase_dom"/>
</dbReference>
<dbReference type="PANTHER" id="PTHR24421">
    <property type="entry name" value="NITRATE/NITRITE SENSOR PROTEIN NARX-RELATED"/>
    <property type="match status" value="1"/>
</dbReference>
<keyword evidence="15" id="KW-0175">Coiled coil</keyword>
<dbReference type="GO" id="GO:0046983">
    <property type="term" value="F:protein dimerization activity"/>
    <property type="evidence" value="ECO:0007669"/>
    <property type="project" value="UniProtKB-UniRule"/>
</dbReference>
<comment type="catalytic activity">
    <reaction evidence="1 14">
        <text>ATP + protein L-histidine = ADP + protein N-phospho-L-histidine.</text>
        <dbReference type="EC" id="2.7.13.3"/>
    </reaction>
</comment>
<dbReference type="EMBL" id="RQXS01000054">
    <property type="protein sequence ID" value="RZN57072.1"/>
    <property type="molecule type" value="Genomic_DNA"/>
</dbReference>
<dbReference type="CDD" id="cd06225">
    <property type="entry name" value="HAMP"/>
    <property type="match status" value="1"/>
</dbReference>
<dbReference type="PROSITE" id="PS50109">
    <property type="entry name" value="HIS_KIN"/>
    <property type="match status" value="1"/>
</dbReference>
<feature type="coiled-coil region" evidence="15">
    <location>
        <begin position="221"/>
        <end position="248"/>
    </location>
</feature>
<dbReference type="Pfam" id="PF13675">
    <property type="entry name" value="PilJ"/>
    <property type="match status" value="1"/>
</dbReference>
<dbReference type="InterPro" id="IPR005467">
    <property type="entry name" value="His_kinase_dom"/>
</dbReference>
<dbReference type="Proteomes" id="UP000294229">
    <property type="component" value="Unassembled WGS sequence"/>
</dbReference>
<dbReference type="InterPro" id="IPR036890">
    <property type="entry name" value="HATPase_C_sf"/>
</dbReference>